<dbReference type="NCBIfam" id="TIGR00254">
    <property type="entry name" value="GGDEF"/>
    <property type="match status" value="1"/>
</dbReference>
<feature type="domain" description="GGDEF" evidence="3">
    <location>
        <begin position="512"/>
        <end position="645"/>
    </location>
</feature>
<dbReference type="KEGG" id="sdr:SCD_n01196"/>
<dbReference type="EMBL" id="AP013066">
    <property type="protein sequence ID" value="BAN35025.1"/>
    <property type="molecule type" value="Genomic_DNA"/>
</dbReference>
<dbReference type="Gene3D" id="3.30.450.20">
    <property type="entry name" value="PAS domain"/>
    <property type="match status" value="1"/>
</dbReference>
<dbReference type="STRING" id="1163617.SCD_n01196"/>
<dbReference type="EC" id="2.7.7.65" evidence="1"/>
<dbReference type="Gene3D" id="3.30.70.270">
    <property type="match status" value="1"/>
</dbReference>
<dbReference type="InterPro" id="IPR000160">
    <property type="entry name" value="GGDEF_dom"/>
</dbReference>
<dbReference type="GO" id="GO:0005886">
    <property type="term" value="C:plasma membrane"/>
    <property type="evidence" value="ECO:0007669"/>
    <property type="project" value="TreeGrafter"/>
</dbReference>
<dbReference type="PROSITE" id="PS50887">
    <property type="entry name" value="GGDEF"/>
    <property type="match status" value="1"/>
</dbReference>
<evidence type="ECO:0000256" key="2">
    <source>
        <dbReference type="ARBA" id="ARBA00034247"/>
    </source>
</evidence>
<dbReference type="Pfam" id="PF00990">
    <property type="entry name" value="GGDEF"/>
    <property type="match status" value="1"/>
</dbReference>
<keyword evidence="5" id="KW-1185">Reference proteome</keyword>
<dbReference type="SUPFAM" id="SSF55073">
    <property type="entry name" value="Nucleotide cyclase"/>
    <property type="match status" value="1"/>
</dbReference>
<dbReference type="CDD" id="cd01949">
    <property type="entry name" value="GGDEF"/>
    <property type="match status" value="1"/>
</dbReference>
<gene>
    <name evidence="4" type="ORF">SCD_n01196</name>
</gene>
<dbReference type="Proteomes" id="UP000015559">
    <property type="component" value="Chromosome"/>
</dbReference>
<dbReference type="Gene3D" id="3.30.450.40">
    <property type="match status" value="1"/>
</dbReference>
<dbReference type="PANTHER" id="PTHR45138:SF9">
    <property type="entry name" value="DIGUANYLATE CYCLASE DGCM-RELATED"/>
    <property type="match status" value="1"/>
</dbReference>
<dbReference type="AlphaFoldDB" id="S6AA06"/>
<protein>
    <recommendedName>
        <fullName evidence="1">diguanylate cyclase</fullName>
        <ecNumber evidence="1">2.7.7.65</ecNumber>
    </recommendedName>
</protein>
<evidence type="ECO:0000256" key="1">
    <source>
        <dbReference type="ARBA" id="ARBA00012528"/>
    </source>
</evidence>
<dbReference type="InterPro" id="IPR043128">
    <property type="entry name" value="Rev_trsase/Diguanyl_cyclase"/>
</dbReference>
<evidence type="ECO:0000313" key="5">
    <source>
        <dbReference type="Proteomes" id="UP000015559"/>
    </source>
</evidence>
<evidence type="ECO:0000259" key="3">
    <source>
        <dbReference type="PROSITE" id="PS50887"/>
    </source>
</evidence>
<dbReference type="SUPFAM" id="SSF55781">
    <property type="entry name" value="GAF domain-like"/>
    <property type="match status" value="1"/>
</dbReference>
<dbReference type="InterPro" id="IPR029016">
    <property type="entry name" value="GAF-like_dom_sf"/>
</dbReference>
<dbReference type="InterPro" id="IPR029787">
    <property type="entry name" value="Nucleotide_cyclase"/>
</dbReference>
<sequence length="645" mass="70287">MLLAHSNWRAYEIARDEVIHAEADMVRLADSVAAFQKTLIDRTAQQLHILGGISPSENNNSAACDKFLARQLEIFPPFDNLAFAEANGAVTCSARSNTIPLPSLLPGASSPDKPLLLSLGSDELALALPRKSIQGRAEGWVIAMLPVAAFFQANSQGAVFSLVHDGGLVAAYPAKNAKDSRNPLFIKFMRALRPPMATPLAIQDGTDWLYAAQVKGSAKELWLLARLPTDAATGQLMRMAALMAMTISLAGLSIWVLCSQASAYLAAINWRRFDLATKVEHAVATLHKRLRQMQWNKAQPSEGSNTELHVAYQKLKHSFADEAERMRQITLLDELSQALQGCIDSTELTELIAHSAVALFPGSSGALLLNATSDVVELHHAWGGSIHQEAFPPQDCWALRIGHPYHAQQAGAVSCAHLREKHADYICLPLIANSEILGVLHLSRLGENTIESGIPWAAESIAERTAIAISVIRRAEQLQIRATRDALTGIYNRRFMEEALAIEQSRSERRSSSIGLMMVDVDYFKGFNDTFGHDAGDAVLRGIGQLLRRTMREGDMPCRYGGEEFAVILPGADLAQTHQRAEAIRTAIERWEPQQEGHSFGQVTVSIGIAALPLNGNSWQAALKVADEALYAAKRGGRNQVTAPA</sequence>
<accession>S6AA06</accession>
<dbReference type="GO" id="GO:0043709">
    <property type="term" value="P:cell adhesion involved in single-species biofilm formation"/>
    <property type="evidence" value="ECO:0007669"/>
    <property type="project" value="TreeGrafter"/>
</dbReference>
<dbReference type="InterPro" id="IPR050469">
    <property type="entry name" value="Diguanylate_Cyclase"/>
</dbReference>
<comment type="catalytic activity">
    <reaction evidence="2">
        <text>2 GTP = 3',3'-c-di-GMP + 2 diphosphate</text>
        <dbReference type="Rhea" id="RHEA:24898"/>
        <dbReference type="ChEBI" id="CHEBI:33019"/>
        <dbReference type="ChEBI" id="CHEBI:37565"/>
        <dbReference type="ChEBI" id="CHEBI:58805"/>
        <dbReference type="EC" id="2.7.7.65"/>
    </reaction>
</comment>
<proteinExistence type="predicted"/>
<dbReference type="HOGENOM" id="CLU_000445_11_24_4"/>
<evidence type="ECO:0000313" key="4">
    <source>
        <dbReference type="EMBL" id="BAN35025.1"/>
    </source>
</evidence>
<dbReference type="PANTHER" id="PTHR45138">
    <property type="entry name" value="REGULATORY COMPONENTS OF SENSORY TRANSDUCTION SYSTEM"/>
    <property type="match status" value="1"/>
</dbReference>
<dbReference type="GO" id="GO:1902201">
    <property type="term" value="P:negative regulation of bacterial-type flagellum-dependent cell motility"/>
    <property type="evidence" value="ECO:0007669"/>
    <property type="project" value="TreeGrafter"/>
</dbReference>
<name>S6AA06_SULDS</name>
<reference evidence="4 5" key="1">
    <citation type="journal article" date="2012" name="Appl. Environ. Microbiol.">
        <title>Draft genome sequence of a psychrotolerant sulfur-oxidizing bacterium, Sulfuricella denitrificans skB26, and proteomic insights into cold adaptation.</title>
        <authorList>
            <person name="Watanabe T."/>
            <person name="Kojima H."/>
            <person name="Fukui M."/>
        </authorList>
    </citation>
    <scope>NUCLEOTIDE SEQUENCE [LARGE SCALE GENOMIC DNA]</scope>
    <source>
        <strain evidence="5">skB26</strain>
    </source>
</reference>
<dbReference type="eggNOG" id="COG3706">
    <property type="taxonomic scope" value="Bacteria"/>
</dbReference>
<dbReference type="GO" id="GO:0052621">
    <property type="term" value="F:diguanylate cyclase activity"/>
    <property type="evidence" value="ECO:0007669"/>
    <property type="project" value="UniProtKB-EC"/>
</dbReference>
<dbReference type="FunFam" id="3.30.70.270:FF:000001">
    <property type="entry name" value="Diguanylate cyclase domain protein"/>
    <property type="match status" value="1"/>
</dbReference>
<dbReference type="SMART" id="SM00267">
    <property type="entry name" value="GGDEF"/>
    <property type="match status" value="1"/>
</dbReference>
<organism evidence="4 5">
    <name type="scientific">Sulfuricella denitrificans (strain DSM 22764 / NBRC 105220 / skB26)</name>
    <dbReference type="NCBI Taxonomy" id="1163617"/>
    <lineage>
        <taxon>Bacteria</taxon>
        <taxon>Pseudomonadati</taxon>
        <taxon>Pseudomonadota</taxon>
        <taxon>Betaproteobacteria</taxon>
        <taxon>Nitrosomonadales</taxon>
        <taxon>Sulfuricellaceae</taxon>
        <taxon>Sulfuricella</taxon>
    </lineage>
</organism>